<proteinExistence type="predicted"/>
<dbReference type="InParanoid" id="K4D2A6"/>
<keyword evidence="3" id="KW-1185">Reference proteome</keyword>
<evidence type="ECO:0000313" key="3">
    <source>
        <dbReference type="Proteomes" id="UP000004994"/>
    </source>
</evidence>
<name>K4D2A6_SOLLC</name>
<accession>K4D2A6</accession>
<evidence type="ECO:0000256" key="1">
    <source>
        <dbReference type="SAM" id="MobiDB-lite"/>
    </source>
</evidence>
<feature type="region of interest" description="Disordered" evidence="1">
    <location>
        <begin position="1"/>
        <end position="34"/>
    </location>
</feature>
<protein>
    <submittedName>
        <fullName evidence="2">Uncharacterized protein</fullName>
    </submittedName>
</protein>
<reference evidence="2" key="2">
    <citation type="submission" date="2015-06" db="UniProtKB">
        <authorList>
            <consortium name="EnsemblPlants"/>
        </authorList>
    </citation>
    <scope>IDENTIFICATION</scope>
    <source>
        <strain evidence="2">cv. Heinz 1706</strain>
    </source>
</reference>
<dbReference type="HOGENOM" id="CLU_3377990_0_0_1"/>
<dbReference type="EnsemblPlants" id="Solyc10g078640.1.1">
    <property type="protein sequence ID" value="Solyc10g078640.1.1"/>
    <property type="gene ID" value="Solyc10g078640.1"/>
</dbReference>
<organism evidence="2">
    <name type="scientific">Solanum lycopersicum</name>
    <name type="common">Tomato</name>
    <name type="synonym">Lycopersicon esculentum</name>
    <dbReference type="NCBI Taxonomy" id="4081"/>
    <lineage>
        <taxon>Eukaryota</taxon>
        <taxon>Viridiplantae</taxon>
        <taxon>Streptophyta</taxon>
        <taxon>Embryophyta</taxon>
        <taxon>Tracheophyta</taxon>
        <taxon>Spermatophyta</taxon>
        <taxon>Magnoliopsida</taxon>
        <taxon>eudicotyledons</taxon>
        <taxon>Gunneridae</taxon>
        <taxon>Pentapetalae</taxon>
        <taxon>asterids</taxon>
        <taxon>lamiids</taxon>
        <taxon>Solanales</taxon>
        <taxon>Solanaceae</taxon>
        <taxon>Solanoideae</taxon>
        <taxon>Solaneae</taxon>
        <taxon>Solanum</taxon>
        <taxon>Solanum subgen. Lycopersicon</taxon>
    </lineage>
</organism>
<feature type="compositionally biased region" description="Basic and acidic residues" evidence="1">
    <location>
        <begin position="20"/>
        <end position="34"/>
    </location>
</feature>
<dbReference type="AlphaFoldDB" id="K4D2A6"/>
<sequence length="34" mass="3649">MSPPTTLFLRQKGSTNGVRVTEKKSRGKDGAVDS</sequence>
<dbReference type="PaxDb" id="4081-Solyc10g078640.1.1"/>
<evidence type="ECO:0000313" key="2">
    <source>
        <dbReference type="EnsemblPlants" id="Solyc10g078640.1.1"/>
    </source>
</evidence>
<dbReference type="Proteomes" id="UP000004994">
    <property type="component" value="Chromosome 10"/>
</dbReference>
<dbReference type="Gramene" id="Solyc10g078640.1.1">
    <property type="protein sequence ID" value="Solyc10g078640.1.1"/>
    <property type="gene ID" value="Solyc10g078640.1"/>
</dbReference>
<reference evidence="2" key="1">
    <citation type="journal article" date="2012" name="Nature">
        <title>The tomato genome sequence provides insights into fleshy fruit evolution.</title>
        <authorList>
            <consortium name="Tomato Genome Consortium"/>
        </authorList>
    </citation>
    <scope>NUCLEOTIDE SEQUENCE [LARGE SCALE GENOMIC DNA]</scope>
    <source>
        <strain evidence="2">cv. Heinz 1706</strain>
    </source>
</reference>